<dbReference type="FunFam" id="1.20.1250.20:FF:000379">
    <property type="entry name" value="Uncharacterized protein, isoform A"/>
    <property type="match status" value="1"/>
</dbReference>
<feature type="transmembrane region" description="Helical" evidence="12">
    <location>
        <begin position="256"/>
        <end position="274"/>
    </location>
</feature>
<feature type="transmembrane region" description="Helical" evidence="12">
    <location>
        <begin position="565"/>
        <end position="584"/>
    </location>
</feature>
<dbReference type="GO" id="GO:0015031">
    <property type="term" value="P:protein transport"/>
    <property type="evidence" value="ECO:0007669"/>
    <property type="project" value="UniProtKB-KW"/>
</dbReference>
<dbReference type="Gene3D" id="1.20.1250.20">
    <property type="entry name" value="MFS general substrate transporter like domains"/>
    <property type="match status" value="2"/>
</dbReference>
<dbReference type="Pfam" id="PF00854">
    <property type="entry name" value="PTR2"/>
    <property type="match status" value="2"/>
</dbReference>
<evidence type="ECO:0000256" key="12">
    <source>
        <dbReference type="SAM" id="Phobius"/>
    </source>
</evidence>
<evidence type="ECO:0000256" key="11">
    <source>
        <dbReference type="SAM" id="MobiDB-lite"/>
    </source>
</evidence>
<dbReference type="GO" id="GO:0016020">
    <property type="term" value="C:membrane"/>
    <property type="evidence" value="ECO:0007669"/>
    <property type="project" value="UniProtKB-SubCell"/>
</dbReference>
<reference evidence="13 14" key="1">
    <citation type="submission" date="2019-01" db="EMBL/GenBank/DDBJ databases">
        <authorList>
            <person name="Sayadi A."/>
        </authorList>
    </citation>
    <scope>NUCLEOTIDE SEQUENCE [LARGE SCALE GENOMIC DNA]</scope>
</reference>
<name>A0A653CJN9_CALMS</name>
<sequence>MFTYFFPIFGAIVSDSFLGKFRTILYVSMVYAAGCVLLALASVGPLHLPMTALSAVGLLLIAIGTGGIKPCVSAFGGDQFVLPDQEDQMMTYFSWFYFSINAGSFISTFLTPVLRNDVHCFDKQSCFPLAFGVPGALMIVSIVIFALGKPLYKIKMPKGNVLVDVSKCISYAISQKMKSKEKKDHWLDYAEAKFGSQLVNNIKVTMKVLVLYIPLPIFWTLYDQQGSGWTFQAVRMDGNIGFYTILPDQMQVVNPLLILVFIPIFTYGVYPVLAKCRLLTTPLQKMTCGGLLAAVAFAVSAILSVQLEKGYPVLPTDNNIQLRVYNPSPCSIKFESSDLGLAETIASMDAYTNKDIKFSYSEKLVAFKLTGSCLRKDLNLLGNLTEKKAYGIYATQLEGRLFFDFVDKSEDGYPRVRTLTFVDEAITFAQESHNIIVETGNYSLKKVPRPGEYSINGGPQKATFKLGGTYTVLIGKDNGGALNSTEIVVTQPNDIHILWLMPQYIIITAAEIMFSITGLEFSYSQAPVSMKSLLQACFLLTTAIGNLIIVIIESVKFFDKQSNDFFLYTALMVLDMGLFGFLAMRYKYVVQEDSETEELQEDIKESSNGIENPSFKTADANI</sequence>
<dbReference type="OrthoDB" id="8904098at2759"/>
<feature type="transmembrane region" description="Helical" evidence="12">
    <location>
        <begin position="497"/>
        <end position="521"/>
    </location>
</feature>
<dbReference type="InterPro" id="IPR000109">
    <property type="entry name" value="POT_fam"/>
</dbReference>
<evidence type="ECO:0000256" key="9">
    <source>
        <dbReference type="ARBA" id="ARBA00078114"/>
    </source>
</evidence>
<feature type="transmembrane region" description="Helical" evidence="12">
    <location>
        <begin position="89"/>
        <end position="109"/>
    </location>
</feature>
<accession>A0A653CJN9</accession>
<dbReference type="GO" id="GO:0006857">
    <property type="term" value="P:oligopeptide transport"/>
    <property type="evidence" value="ECO:0007669"/>
    <property type="project" value="InterPro"/>
</dbReference>
<evidence type="ECO:0000256" key="5">
    <source>
        <dbReference type="ARBA" id="ARBA00022856"/>
    </source>
</evidence>
<feature type="compositionally biased region" description="Polar residues" evidence="11">
    <location>
        <begin position="606"/>
        <end position="615"/>
    </location>
</feature>
<evidence type="ECO:0000256" key="4">
    <source>
        <dbReference type="ARBA" id="ARBA00022692"/>
    </source>
</evidence>
<keyword evidence="6" id="KW-0653">Protein transport</keyword>
<dbReference type="InterPro" id="IPR036259">
    <property type="entry name" value="MFS_trans_sf"/>
</dbReference>
<evidence type="ECO:0000256" key="1">
    <source>
        <dbReference type="ARBA" id="ARBA00004141"/>
    </source>
</evidence>
<dbReference type="PROSITE" id="PS01022">
    <property type="entry name" value="PTR2_1"/>
    <property type="match status" value="1"/>
</dbReference>
<feature type="transmembrane region" description="Helical" evidence="12">
    <location>
        <begin position="24"/>
        <end position="44"/>
    </location>
</feature>
<feature type="transmembrane region" description="Helical" evidence="12">
    <location>
        <begin position="50"/>
        <end position="68"/>
    </location>
</feature>
<comment type="subcellular location">
    <subcellularLocation>
        <location evidence="1 10">Membrane</location>
        <topology evidence="1 10">Multi-pass membrane protein</topology>
    </subcellularLocation>
</comment>
<feature type="transmembrane region" description="Helical" evidence="12">
    <location>
        <begin position="533"/>
        <end position="553"/>
    </location>
</feature>
<evidence type="ECO:0000313" key="14">
    <source>
        <dbReference type="Proteomes" id="UP000410492"/>
    </source>
</evidence>
<dbReference type="SUPFAM" id="SSF103473">
    <property type="entry name" value="MFS general substrate transporter"/>
    <property type="match status" value="1"/>
</dbReference>
<keyword evidence="14" id="KW-1185">Reference proteome</keyword>
<organism evidence="13 14">
    <name type="scientific">Callosobruchus maculatus</name>
    <name type="common">Southern cowpea weevil</name>
    <name type="synonym">Pulse bruchid</name>
    <dbReference type="NCBI Taxonomy" id="64391"/>
    <lineage>
        <taxon>Eukaryota</taxon>
        <taxon>Metazoa</taxon>
        <taxon>Ecdysozoa</taxon>
        <taxon>Arthropoda</taxon>
        <taxon>Hexapoda</taxon>
        <taxon>Insecta</taxon>
        <taxon>Pterygota</taxon>
        <taxon>Neoptera</taxon>
        <taxon>Endopterygota</taxon>
        <taxon>Coleoptera</taxon>
        <taxon>Polyphaga</taxon>
        <taxon>Cucujiformia</taxon>
        <taxon>Chrysomeloidea</taxon>
        <taxon>Chrysomelidae</taxon>
        <taxon>Bruchinae</taxon>
        <taxon>Bruchini</taxon>
        <taxon>Callosobruchus</taxon>
    </lineage>
</organism>
<dbReference type="EMBL" id="CAACVG010007993">
    <property type="protein sequence ID" value="VEN47916.1"/>
    <property type="molecule type" value="Genomic_DNA"/>
</dbReference>
<dbReference type="FunFam" id="1.20.1250.20:FF:000049">
    <property type="entry name" value="Solute carrier family 15 member 2"/>
    <property type="match status" value="1"/>
</dbReference>
<dbReference type="PROSITE" id="PS01023">
    <property type="entry name" value="PTR2_2"/>
    <property type="match status" value="1"/>
</dbReference>
<keyword evidence="8 12" id="KW-0472">Membrane</keyword>
<gene>
    <name evidence="13" type="ORF">CALMAC_LOCUS9561</name>
</gene>
<dbReference type="InterPro" id="IPR018456">
    <property type="entry name" value="PTR2_symporter_CS"/>
</dbReference>
<protein>
    <recommendedName>
        <fullName evidence="9">Oligopeptide transporter 1</fullName>
    </recommendedName>
</protein>
<keyword evidence="5" id="KW-0571">Peptide transport</keyword>
<dbReference type="PANTHER" id="PTHR11654">
    <property type="entry name" value="OLIGOPEPTIDE TRANSPORTER-RELATED"/>
    <property type="match status" value="1"/>
</dbReference>
<dbReference type="AlphaFoldDB" id="A0A653CJN9"/>
<evidence type="ECO:0000256" key="10">
    <source>
        <dbReference type="RuleBase" id="RU003755"/>
    </source>
</evidence>
<dbReference type="CDD" id="cd17347">
    <property type="entry name" value="MFS_SLC15A1_2_like"/>
    <property type="match status" value="1"/>
</dbReference>
<dbReference type="Proteomes" id="UP000410492">
    <property type="component" value="Unassembled WGS sequence"/>
</dbReference>
<evidence type="ECO:0000313" key="13">
    <source>
        <dbReference type="EMBL" id="VEN47916.1"/>
    </source>
</evidence>
<keyword evidence="7 12" id="KW-1133">Transmembrane helix</keyword>
<dbReference type="GO" id="GO:0022857">
    <property type="term" value="F:transmembrane transporter activity"/>
    <property type="evidence" value="ECO:0007669"/>
    <property type="project" value="InterPro"/>
</dbReference>
<evidence type="ECO:0000256" key="2">
    <source>
        <dbReference type="ARBA" id="ARBA00005982"/>
    </source>
</evidence>
<feature type="transmembrane region" description="Helical" evidence="12">
    <location>
        <begin position="129"/>
        <end position="148"/>
    </location>
</feature>
<proteinExistence type="inferred from homology"/>
<keyword evidence="4 10" id="KW-0812">Transmembrane</keyword>
<keyword evidence="3 10" id="KW-0813">Transport</keyword>
<evidence type="ECO:0000256" key="8">
    <source>
        <dbReference type="ARBA" id="ARBA00023136"/>
    </source>
</evidence>
<evidence type="ECO:0000256" key="7">
    <source>
        <dbReference type="ARBA" id="ARBA00022989"/>
    </source>
</evidence>
<comment type="similarity">
    <text evidence="2 10">Belongs to the major facilitator superfamily. Proton-dependent oligopeptide transporter (POT/PTR) (TC 2.A.17) family.</text>
</comment>
<feature type="transmembrane region" description="Helical" evidence="12">
    <location>
        <begin position="286"/>
        <end position="307"/>
    </location>
</feature>
<evidence type="ECO:0000256" key="6">
    <source>
        <dbReference type="ARBA" id="ARBA00022927"/>
    </source>
</evidence>
<feature type="region of interest" description="Disordered" evidence="11">
    <location>
        <begin position="600"/>
        <end position="622"/>
    </location>
</feature>
<evidence type="ECO:0000256" key="3">
    <source>
        <dbReference type="ARBA" id="ARBA00022448"/>
    </source>
</evidence>